<comment type="pathway">
    <text evidence="8">Carbohydrate biosynthesis.</text>
</comment>
<dbReference type="InterPro" id="IPR028343">
    <property type="entry name" value="FBPtase"/>
</dbReference>
<organism evidence="13 14">
    <name type="scientific">Pontibacterium sinense</name>
    <dbReference type="NCBI Taxonomy" id="2781979"/>
    <lineage>
        <taxon>Bacteria</taxon>
        <taxon>Pseudomonadati</taxon>
        <taxon>Pseudomonadota</taxon>
        <taxon>Gammaproteobacteria</taxon>
        <taxon>Oceanospirillales</taxon>
        <taxon>Oceanospirillaceae</taxon>
        <taxon>Pontibacterium</taxon>
    </lineage>
</organism>
<dbReference type="EC" id="3.1.3.11" evidence="9"/>
<dbReference type="Pfam" id="PF18913">
    <property type="entry name" value="FBPase_C"/>
    <property type="match status" value="1"/>
</dbReference>
<keyword evidence="3 9" id="KW-0963">Cytoplasm</keyword>
<accession>A0A8J7K888</accession>
<dbReference type="PRINTS" id="PR00115">
    <property type="entry name" value="F16BPHPHTASE"/>
</dbReference>
<feature type="binding site" evidence="9">
    <location>
        <position position="263"/>
    </location>
    <ligand>
        <name>substrate</name>
    </ligand>
</feature>
<evidence type="ECO:0000313" key="14">
    <source>
        <dbReference type="Proteomes" id="UP000640333"/>
    </source>
</evidence>
<feature type="binding site" evidence="9">
    <location>
        <position position="269"/>
    </location>
    <ligand>
        <name>Mg(2+)</name>
        <dbReference type="ChEBI" id="CHEBI:18420"/>
        <label>2</label>
    </ligand>
</feature>
<evidence type="ECO:0000256" key="2">
    <source>
        <dbReference type="ARBA" id="ARBA00010941"/>
    </source>
</evidence>
<dbReference type="GO" id="GO:0006000">
    <property type="term" value="P:fructose metabolic process"/>
    <property type="evidence" value="ECO:0007669"/>
    <property type="project" value="TreeGrafter"/>
</dbReference>
<comment type="similarity">
    <text evidence="2 9 10">Belongs to the FBPase class 1 family.</text>
</comment>
<keyword evidence="14" id="KW-1185">Reference proteome</keyword>
<dbReference type="GO" id="GO:0005986">
    <property type="term" value="P:sucrose biosynthetic process"/>
    <property type="evidence" value="ECO:0007669"/>
    <property type="project" value="TreeGrafter"/>
</dbReference>
<sequence length="333" mass="36418">MQTLSQFLTHQKTDTNLVDLIDTLMVACKEIAIQLREGALAGVLGTTENTNVQGETQKKLDVIANDVLKKVMLDNPLVAGIASEEEDHPVAGNEEGRYLIIFDPLDGSSNIDVNVSVGTIFSILELPKGLTGADEKAYLQTGRAQVASGYVLYGPSAVLTLTTGSGVNMFTLAHTGDFLLTEENVTIPADTKEFSINMSNQRFWEPQMQNYIADLLQGSEGPRGKNYNMRWVASMVAEVHRVLTRGGIFSYPWDNRDPNKPGKLRLMYEGNPMGLLIEQASGKASTCYENILDIEPDHIHQRVSVALGSRNEVTSALEYHAGNEDSQAAKLNS</sequence>
<dbReference type="FunFam" id="3.40.190.80:FF:000011">
    <property type="entry name" value="Fructose-1,6-bisphosphatase class 1"/>
    <property type="match status" value="1"/>
</dbReference>
<feature type="domain" description="Fructose-1-6-bisphosphatase class I N-terminal" evidence="11">
    <location>
        <begin position="10"/>
        <end position="183"/>
    </location>
</feature>
<evidence type="ECO:0000256" key="3">
    <source>
        <dbReference type="ARBA" id="ARBA00022490"/>
    </source>
</evidence>
<comment type="catalytic activity">
    <reaction evidence="1 9">
        <text>beta-D-fructose 1,6-bisphosphate + H2O = beta-D-fructose 6-phosphate + phosphate</text>
        <dbReference type="Rhea" id="RHEA:11064"/>
        <dbReference type="ChEBI" id="CHEBI:15377"/>
        <dbReference type="ChEBI" id="CHEBI:32966"/>
        <dbReference type="ChEBI" id="CHEBI:43474"/>
        <dbReference type="ChEBI" id="CHEBI:57634"/>
        <dbReference type="EC" id="3.1.3.11"/>
    </reaction>
</comment>
<dbReference type="PANTHER" id="PTHR11556">
    <property type="entry name" value="FRUCTOSE-1,6-BISPHOSPHATASE-RELATED"/>
    <property type="match status" value="1"/>
</dbReference>
<dbReference type="SUPFAM" id="SSF56655">
    <property type="entry name" value="Carbohydrate phosphatase"/>
    <property type="match status" value="1"/>
</dbReference>
<dbReference type="AlphaFoldDB" id="A0A8J7K888"/>
<dbReference type="GO" id="GO:0006094">
    <property type="term" value="P:gluconeogenesis"/>
    <property type="evidence" value="ECO:0007669"/>
    <property type="project" value="UniProtKB-UniRule"/>
</dbReference>
<comment type="subcellular location">
    <subcellularLocation>
        <location evidence="9">Cytoplasm</location>
    </subcellularLocation>
</comment>
<evidence type="ECO:0000256" key="1">
    <source>
        <dbReference type="ARBA" id="ARBA00001273"/>
    </source>
</evidence>
<feature type="binding site" evidence="9">
    <location>
        <position position="103"/>
    </location>
    <ligand>
        <name>Mg(2+)</name>
        <dbReference type="ChEBI" id="CHEBI:18420"/>
        <label>2</label>
    </ligand>
</feature>
<protein>
    <recommendedName>
        <fullName evidence="9">Fructose-1,6-bisphosphatase class 1</fullName>
        <shortName evidence="9">FBPase class 1</shortName>
        <ecNumber evidence="9">3.1.3.11</ecNumber>
    </recommendedName>
    <alternativeName>
        <fullName evidence="9">D-fructose-1,6-bisphosphate 1-phosphohydrolase class 1</fullName>
    </alternativeName>
</protein>
<dbReference type="HAMAP" id="MF_01855">
    <property type="entry name" value="FBPase_class1"/>
    <property type="match status" value="1"/>
</dbReference>
<dbReference type="InterPro" id="IPR000146">
    <property type="entry name" value="FBPase_class-1"/>
</dbReference>
<dbReference type="GO" id="GO:0000287">
    <property type="term" value="F:magnesium ion binding"/>
    <property type="evidence" value="ECO:0007669"/>
    <property type="project" value="UniProtKB-UniRule"/>
</dbReference>
<dbReference type="PANTHER" id="PTHR11556:SF35">
    <property type="entry name" value="SEDOHEPTULOSE-1,7-BISPHOSPHATASE, CHLOROPLASTIC"/>
    <property type="match status" value="1"/>
</dbReference>
<evidence type="ECO:0000259" key="11">
    <source>
        <dbReference type="Pfam" id="PF00316"/>
    </source>
</evidence>
<dbReference type="InterPro" id="IPR033391">
    <property type="entry name" value="FBPase_N"/>
</dbReference>
<evidence type="ECO:0000259" key="12">
    <source>
        <dbReference type="Pfam" id="PF18913"/>
    </source>
</evidence>
<dbReference type="PIRSF" id="PIRSF500210">
    <property type="entry name" value="FBPtase"/>
    <property type="match status" value="1"/>
</dbReference>
<gene>
    <name evidence="9" type="primary">fbp</name>
    <name evidence="13" type="ORF">IOQ59_18315</name>
</gene>
<feature type="binding site" evidence="9">
    <location>
        <position position="106"/>
    </location>
    <ligand>
        <name>Mg(2+)</name>
        <dbReference type="ChEBI" id="CHEBI:18420"/>
        <label>2</label>
    </ligand>
</feature>
<dbReference type="Pfam" id="PF00316">
    <property type="entry name" value="FBPase"/>
    <property type="match status" value="1"/>
</dbReference>
<feature type="binding site" evidence="9">
    <location>
        <position position="105"/>
    </location>
    <ligand>
        <name>Mg(2+)</name>
        <dbReference type="ChEBI" id="CHEBI:18420"/>
        <label>1</label>
    </ligand>
</feature>
<keyword evidence="6 9" id="KW-0460">Magnesium</keyword>
<feature type="binding site" evidence="9">
    <location>
        <position position="103"/>
    </location>
    <ligand>
        <name>Mg(2+)</name>
        <dbReference type="ChEBI" id="CHEBI:18420"/>
        <label>1</label>
    </ligand>
</feature>
<dbReference type="NCBIfam" id="NF006779">
    <property type="entry name" value="PRK09293.1-3"/>
    <property type="match status" value="1"/>
</dbReference>
<evidence type="ECO:0000256" key="9">
    <source>
        <dbReference type="HAMAP-Rule" id="MF_01855"/>
    </source>
</evidence>
<keyword evidence="7 9" id="KW-0119">Carbohydrate metabolism</keyword>
<evidence type="ECO:0000256" key="5">
    <source>
        <dbReference type="ARBA" id="ARBA00022801"/>
    </source>
</evidence>
<dbReference type="RefSeq" id="WP_193954917.1">
    <property type="nucleotide sequence ID" value="NZ_JADEYS010000023.1"/>
</dbReference>
<dbReference type="InterPro" id="IPR044015">
    <property type="entry name" value="FBPase_C_dom"/>
</dbReference>
<dbReference type="GO" id="GO:0042132">
    <property type="term" value="F:fructose 1,6-bisphosphate 1-phosphatase activity"/>
    <property type="evidence" value="ECO:0007669"/>
    <property type="project" value="UniProtKB-UniRule"/>
</dbReference>
<comment type="caution">
    <text evidence="9">Lacks conserved residue(s) required for the propagation of feature annotation.</text>
</comment>
<comment type="subunit">
    <text evidence="9">Homotetramer.</text>
</comment>
<proteinExistence type="inferred from homology"/>
<evidence type="ECO:0000256" key="7">
    <source>
        <dbReference type="ARBA" id="ARBA00023277"/>
    </source>
</evidence>
<reference evidence="13" key="1">
    <citation type="submission" date="2020-10" db="EMBL/GenBank/DDBJ databases">
        <title>Bacterium isolated from coastal waters sediment.</title>
        <authorList>
            <person name="Chen R.-J."/>
            <person name="Lu D.-C."/>
            <person name="Zhu K.-L."/>
            <person name="Du Z.-J."/>
        </authorList>
    </citation>
    <scope>NUCLEOTIDE SEQUENCE</scope>
    <source>
        <strain evidence="13">N1Y112</strain>
    </source>
</reference>
<evidence type="ECO:0000313" key="13">
    <source>
        <dbReference type="EMBL" id="MBE9399221.1"/>
    </source>
</evidence>
<dbReference type="Proteomes" id="UP000640333">
    <property type="component" value="Unassembled WGS sequence"/>
</dbReference>
<comment type="cofactor">
    <cofactor evidence="9">
        <name>Mg(2+)</name>
        <dbReference type="ChEBI" id="CHEBI:18420"/>
    </cofactor>
    <text evidence="9">Binds 2 magnesium ions per subunit.</text>
</comment>
<evidence type="ECO:0000256" key="6">
    <source>
        <dbReference type="ARBA" id="ARBA00022842"/>
    </source>
</evidence>
<dbReference type="GO" id="GO:0006002">
    <property type="term" value="P:fructose 6-phosphate metabolic process"/>
    <property type="evidence" value="ECO:0007669"/>
    <property type="project" value="TreeGrafter"/>
</dbReference>
<feature type="binding site" evidence="9">
    <location>
        <begin position="106"/>
        <end position="109"/>
    </location>
    <ligand>
        <name>substrate</name>
    </ligand>
</feature>
<keyword evidence="5 9" id="KW-0378">Hydrolase</keyword>
<dbReference type="Gene3D" id="3.40.190.80">
    <property type="match status" value="1"/>
</dbReference>
<dbReference type="CDD" id="cd00354">
    <property type="entry name" value="FBPase"/>
    <property type="match status" value="1"/>
</dbReference>
<dbReference type="EMBL" id="JADEYS010000023">
    <property type="protein sequence ID" value="MBE9399221.1"/>
    <property type="molecule type" value="Genomic_DNA"/>
</dbReference>
<evidence type="ECO:0000256" key="8">
    <source>
        <dbReference type="ARBA" id="ARBA00024331"/>
    </source>
</evidence>
<dbReference type="Gene3D" id="3.30.540.10">
    <property type="entry name" value="Fructose-1,6-Bisphosphatase, subunit A, domain 1"/>
    <property type="match status" value="1"/>
</dbReference>
<evidence type="ECO:0000256" key="10">
    <source>
        <dbReference type="RuleBase" id="RU000508"/>
    </source>
</evidence>
<name>A0A8J7K888_9GAMM</name>
<keyword evidence="4 9" id="KW-0479">Metal-binding</keyword>
<dbReference type="GO" id="GO:0005829">
    <property type="term" value="C:cytosol"/>
    <property type="evidence" value="ECO:0007669"/>
    <property type="project" value="TreeGrafter"/>
</dbReference>
<dbReference type="PIRSF" id="PIRSF000904">
    <property type="entry name" value="FBPtase_SBPase"/>
    <property type="match status" value="1"/>
</dbReference>
<comment type="caution">
    <text evidence="13">The sequence shown here is derived from an EMBL/GenBank/DDBJ whole genome shotgun (WGS) entry which is preliminary data.</text>
</comment>
<dbReference type="GO" id="GO:0030388">
    <property type="term" value="P:fructose 1,6-bisphosphate metabolic process"/>
    <property type="evidence" value="ECO:0007669"/>
    <property type="project" value="TreeGrafter"/>
</dbReference>
<evidence type="ECO:0000256" key="4">
    <source>
        <dbReference type="ARBA" id="ARBA00022723"/>
    </source>
</evidence>
<feature type="domain" description="Fructose-1-6-bisphosphatase class 1 C-terminal" evidence="12">
    <location>
        <begin position="187"/>
        <end position="320"/>
    </location>
</feature>
<feature type="binding site" evidence="9">
    <location>
        <position position="84"/>
    </location>
    <ligand>
        <name>Mg(2+)</name>
        <dbReference type="ChEBI" id="CHEBI:18420"/>
        <label>1</label>
    </ligand>
</feature>
<feature type="binding site" evidence="9">
    <location>
        <position position="197"/>
    </location>
    <ligand>
        <name>substrate</name>
    </ligand>
</feature>